<protein>
    <submittedName>
        <fullName evidence="1">Apolipoprotein N-acyltransferase</fullName>
    </submittedName>
</protein>
<dbReference type="OrthoDB" id="9804277at2"/>
<keyword evidence="1" id="KW-0808">Transferase</keyword>
<accession>A0A239NZZ9</accession>
<dbReference type="EMBL" id="FZOD01000077">
    <property type="protein sequence ID" value="SNT60302.1"/>
    <property type="molecule type" value="Genomic_DNA"/>
</dbReference>
<sequence>MLSILVRWGLRLLALLITGAMLRTRLASGGAAVALAAAAVGYGILQPEPTATGRIHVAGVQPGIVYGPQRRLETQLRLTHELAGLDHNVIVWGQSSARLDPAEFR</sequence>
<dbReference type="RefSeq" id="WP_089212890.1">
    <property type="nucleotide sequence ID" value="NZ_FZOD01000077.1"/>
</dbReference>
<gene>
    <name evidence="1" type="ORF">SAMN05216276_107711</name>
</gene>
<dbReference type="Proteomes" id="UP000198282">
    <property type="component" value="Unassembled WGS sequence"/>
</dbReference>
<proteinExistence type="predicted"/>
<dbReference type="AlphaFoldDB" id="A0A239NZZ9"/>
<keyword evidence="2" id="KW-1185">Reference proteome</keyword>
<dbReference type="GO" id="GO:0016746">
    <property type="term" value="F:acyltransferase activity"/>
    <property type="evidence" value="ECO:0007669"/>
    <property type="project" value="UniProtKB-KW"/>
</dbReference>
<evidence type="ECO:0000313" key="1">
    <source>
        <dbReference type="EMBL" id="SNT60302.1"/>
    </source>
</evidence>
<keyword evidence="1" id="KW-0449">Lipoprotein</keyword>
<evidence type="ECO:0000313" key="2">
    <source>
        <dbReference type="Proteomes" id="UP000198282"/>
    </source>
</evidence>
<reference evidence="1 2" key="1">
    <citation type="submission" date="2017-06" db="EMBL/GenBank/DDBJ databases">
        <authorList>
            <person name="Kim H.J."/>
            <person name="Triplett B.A."/>
        </authorList>
    </citation>
    <scope>NUCLEOTIDE SEQUENCE [LARGE SCALE GENOMIC DNA]</scope>
    <source>
        <strain evidence="1 2">CGMCC 4.2132</strain>
    </source>
</reference>
<organism evidence="1 2">
    <name type="scientific">Streptosporangium subroseum</name>
    <dbReference type="NCBI Taxonomy" id="106412"/>
    <lineage>
        <taxon>Bacteria</taxon>
        <taxon>Bacillati</taxon>
        <taxon>Actinomycetota</taxon>
        <taxon>Actinomycetes</taxon>
        <taxon>Streptosporangiales</taxon>
        <taxon>Streptosporangiaceae</taxon>
        <taxon>Streptosporangium</taxon>
    </lineage>
</organism>
<name>A0A239NZZ9_9ACTN</name>
<keyword evidence="1" id="KW-0012">Acyltransferase</keyword>